<reference evidence="2 3" key="1">
    <citation type="journal article" date="2023" name="G3 (Bethesda)">
        <title>A chromosome-level genome assembly of Zasmidium syzygii isolated from banana leaves.</title>
        <authorList>
            <person name="van Westerhoven A.C."/>
            <person name="Mehrabi R."/>
            <person name="Talebi R."/>
            <person name="Steentjes M.B.F."/>
            <person name="Corcolon B."/>
            <person name="Chong P.A."/>
            <person name="Kema G.H.J."/>
            <person name="Seidl M.F."/>
        </authorList>
    </citation>
    <scope>NUCLEOTIDE SEQUENCE [LARGE SCALE GENOMIC DNA]</scope>
    <source>
        <strain evidence="2 3">P124</strain>
    </source>
</reference>
<comment type="caution">
    <text evidence="2">The sequence shown here is derived from an EMBL/GenBank/DDBJ whole genome shotgun (WGS) entry which is preliminary data.</text>
</comment>
<organism evidence="2 3">
    <name type="scientific">Zasmidium cellare</name>
    <name type="common">Wine cellar mold</name>
    <name type="synonym">Racodium cellare</name>
    <dbReference type="NCBI Taxonomy" id="395010"/>
    <lineage>
        <taxon>Eukaryota</taxon>
        <taxon>Fungi</taxon>
        <taxon>Dikarya</taxon>
        <taxon>Ascomycota</taxon>
        <taxon>Pezizomycotina</taxon>
        <taxon>Dothideomycetes</taxon>
        <taxon>Dothideomycetidae</taxon>
        <taxon>Mycosphaerellales</taxon>
        <taxon>Mycosphaerellaceae</taxon>
        <taxon>Zasmidium</taxon>
    </lineage>
</organism>
<gene>
    <name evidence="2" type="ORF">PRZ48_014550</name>
</gene>
<accession>A0ABR0DYN4</accession>
<feature type="region of interest" description="Disordered" evidence="1">
    <location>
        <begin position="181"/>
        <end position="206"/>
    </location>
</feature>
<proteinExistence type="predicted"/>
<dbReference type="EMBL" id="JAXOVC010000014">
    <property type="protein sequence ID" value="KAK4494252.1"/>
    <property type="molecule type" value="Genomic_DNA"/>
</dbReference>
<evidence type="ECO:0000313" key="2">
    <source>
        <dbReference type="EMBL" id="KAK4494252.1"/>
    </source>
</evidence>
<dbReference type="Proteomes" id="UP001305779">
    <property type="component" value="Unassembled WGS sequence"/>
</dbReference>
<keyword evidence="3" id="KW-1185">Reference proteome</keyword>
<sequence length="463" mass="52392">MWRAANFETKIQLSCVVNILNIDDSFPVLPVWSGPETPADFATGVGASLQRDIEQWPSQRQKEQYGESNLAKKGDGHYRGAFVDFIENEGVLQMLLCSAAEAQDRTTTKRRGRAGKSNLPMLDYKIENIREWVEENVITGEVMAQLGEKLVEMVILAAEDDSCIHYRSARSWFGEKRSDTASYTQGVPQSETTGATRAPTTGAKRGAQWTTDEIALMHQHYGTMPLKQLKRTYFPGRTEPSINAKAFLLGVMGKREAKHAPGRYKVASAWTDDRVQQLRDEWDSRDVADFAREFRLAKGVISSKAAELGLPSKSHAWTEEQEGFLRSHWEDLVPQAIADHLGVKVQDIRTKANDLRLSEKRGWNQPDLSFLRDNYKTMTDEAIGDIIGRSTLAVTAQRTALGLDALKKYGWRPEENEYIRVNYRKMTDKAMAAELNRSRDAVQQQRMILGFAKNKTQKQKQDD</sequence>
<evidence type="ECO:0000313" key="3">
    <source>
        <dbReference type="Proteomes" id="UP001305779"/>
    </source>
</evidence>
<feature type="compositionally biased region" description="Polar residues" evidence="1">
    <location>
        <begin position="181"/>
        <end position="191"/>
    </location>
</feature>
<evidence type="ECO:0000256" key="1">
    <source>
        <dbReference type="SAM" id="MobiDB-lite"/>
    </source>
</evidence>
<feature type="compositionally biased region" description="Low complexity" evidence="1">
    <location>
        <begin position="192"/>
        <end position="206"/>
    </location>
</feature>
<protein>
    <submittedName>
        <fullName evidence="2">Uncharacterized protein</fullName>
    </submittedName>
</protein>
<name>A0ABR0DYN4_ZASCE</name>